<dbReference type="SUPFAM" id="SSF54897">
    <property type="entry name" value="Protease propeptides/inhibitors"/>
    <property type="match status" value="1"/>
</dbReference>
<evidence type="ECO:0000256" key="5">
    <source>
        <dbReference type="ARBA" id="ARBA00022525"/>
    </source>
</evidence>
<feature type="signal peptide" evidence="17">
    <location>
        <begin position="1"/>
        <end position="16"/>
    </location>
</feature>
<protein>
    <recommendedName>
        <fullName evidence="4">tripeptidyl-peptidase II</fullName>
        <ecNumber evidence="4">3.4.14.10</ecNumber>
    </recommendedName>
</protein>
<feature type="active site" description="Charge relay system" evidence="15">
    <location>
        <position position="543"/>
    </location>
</feature>
<evidence type="ECO:0000256" key="6">
    <source>
        <dbReference type="ARBA" id="ARBA00022670"/>
    </source>
</evidence>
<dbReference type="GO" id="GO:0008240">
    <property type="term" value="F:tripeptidyl-peptidase activity"/>
    <property type="evidence" value="ECO:0007669"/>
    <property type="project" value="UniProtKB-EC"/>
</dbReference>
<feature type="active site" description="Charge relay system" evidence="15">
    <location>
        <position position="296"/>
    </location>
</feature>
<feature type="binding site" evidence="15">
    <location>
        <position position="598"/>
    </location>
    <ligand>
        <name>Ca(2+)</name>
        <dbReference type="ChEBI" id="CHEBI:29108"/>
    </ligand>
</feature>
<evidence type="ECO:0000256" key="11">
    <source>
        <dbReference type="ARBA" id="ARBA00022837"/>
    </source>
</evidence>
<keyword evidence="12" id="KW-0843">Virulence</keyword>
<dbReference type="InterPro" id="IPR000209">
    <property type="entry name" value="Peptidase_S8/S53_dom"/>
</dbReference>
<feature type="domain" description="Peptidase S53" evidence="18">
    <location>
        <begin position="208"/>
        <end position="639"/>
    </location>
</feature>
<accession>A0AAD4LMR5</accession>
<evidence type="ECO:0000256" key="8">
    <source>
        <dbReference type="ARBA" id="ARBA00022729"/>
    </source>
</evidence>
<organism evidence="19 20">
    <name type="scientific">Lactarius akahatsu</name>
    <dbReference type="NCBI Taxonomy" id="416441"/>
    <lineage>
        <taxon>Eukaryota</taxon>
        <taxon>Fungi</taxon>
        <taxon>Dikarya</taxon>
        <taxon>Basidiomycota</taxon>
        <taxon>Agaricomycotina</taxon>
        <taxon>Agaricomycetes</taxon>
        <taxon>Russulales</taxon>
        <taxon>Russulaceae</taxon>
        <taxon>Lactarius</taxon>
    </lineage>
</organism>
<feature type="chain" id="PRO_5042144922" description="tripeptidyl-peptidase II" evidence="17">
    <location>
        <begin position="17"/>
        <end position="640"/>
    </location>
</feature>
<keyword evidence="6 15" id="KW-0645">Protease</keyword>
<dbReference type="CDD" id="cd11377">
    <property type="entry name" value="Pro-peptidase_S53"/>
    <property type="match status" value="1"/>
</dbReference>
<dbReference type="InterPro" id="IPR050819">
    <property type="entry name" value="Tripeptidyl-peptidase_I"/>
</dbReference>
<evidence type="ECO:0000259" key="18">
    <source>
        <dbReference type="PROSITE" id="PS51695"/>
    </source>
</evidence>
<dbReference type="Gene3D" id="3.40.50.200">
    <property type="entry name" value="Peptidase S8/S53 domain"/>
    <property type="match status" value="1"/>
</dbReference>
<dbReference type="InterPro" id="IPR030400">
    <property type="entry name" value="Sedolisin_dom"/>
</dbReference>
<evidence type="ECO:0000256" key="4">
    <source>
        <dbReference type="ARBA" id="ARBA00012462"/>
    </source>
</evidence>
<comment type="subcellular location">
    <subcellularLocation>
        <location evidence="3">Secreted</location>
        <location evidence="3">Extracellular space</location>
    </subcellularLocation>
</comment>
<evidence type="ECO:0000256" key="12">
    <source>
        <dbReference type="ARBA" id="ARBA00023026"/>
    </source>
</evidence>
<dbReference type="SMART" id="SM00944">
    <property type="entry name" value="Pro-kuma_activ"/>
    <property type="match status" value="1"/>
</dbReference>
<keyword evidence="20" id="KW-1185">Reference proteome</keyword>
<dbReference type="Pfam" id="PF09286">
    <property type="entry name" value="Pro-kuma_activ"/>
    <property type="match status" value="1"/>
</dbReference>
<comment type="caution">
    <text evidence="19">The sequence shown here is derived from an EMBL/GenBank/DDBJ whole genome shotgun (WGS) entry which is preliminary data.</text>
</comment>
<keyword evidence="5" id="KW-0964">Secreted</keyword>
<evidence type="ECO:0000256" key="16">
    <source>
        <dbReference type="SAM" id="MobiDB-lite"/>
    </source>
</evidence>
<keyword evidence="10 15" id="KW-0720">Serine protease</keyword>
<feature type="binding site" evidence="15">
    <location>
        <position position="599"/>
    </location>
    <ligand>
        <name>Ca(2+)</name>
        <dbReference type="ChEBI" id="CHEBI:29108"/>
    </ligand>
</feature>
<keyword evidence="8 17" id="KW-0732">Signal</keyword>
<reference evidence="19" key="1">
    <citation type="submission" date="2022-01" db="EMBL/GenBank/DDBJ databases">
        <title>Comparative genomics reveals a dynamic genome evolution in the ectomycorrhizal milk-cap (Lactarius) mushrooms.</title>
        <authorList>
            <consortium name="DOE Joint Genome Institute"/>
            <person name="Lebreton A."/>
            <person name="Tang N."/>
            <person name="Kuo A."/>
            <person name="LaButti K."/>
            <person name="Drula E."/>
            <person name="Barry K."/>
            <person name="Clum A."/>
            <person name="Lipzen A."/>
            <person name="Mousain D."/>
            <person name="Ng V."/>
            <person name="Wang R."/>
            <person name="Wang X."/>
            <person name="Dai Y."/>
            <person name="Henrissat B."/>
            <person name="Grigoriev I.V."/>
            <person name="Guerin-Laguette A."/>
            <person name="Yu F."/>
            <person name="Martin F.M."/>
        </authorList>
    </citation>
    <scope>NUCLEOTIDE SEQUENCE</scope>
    <source>
        <strain evidence="19">QP</strain>
    </source>
</reference>
<feature type="active site" description="Charge relay system" evidence="15">
    <location>
        <position position="292"/>
    </location>
</feature>
<gene>
    <name evidence="19" type="ORF">EDB92DRAFT_1944317</name>
</gene>
<evidence type="ECO:0000256" key="1">
    <source>
        <dbReference type="ARBA" id="ARBA00001910"/>
    </source>
</evidence>
<dbReference type="InterPro" id="IPR015366">
    <property type="entry name" value="S53_propep"/>
</dbReference>
<dbReference type="EMBL" id="JAKELL010000016">
    <property type="protein sequence ID" value="KAH8994045.1"/>
    <property type="molecule type" value="Genomic_DNA"/>
</dbReference>
<sequence length="640" mass="69198">MRGILQVLAICSVALAAPSQLERGNHVVHERRTIEPIGWVQSHRADADDIIPMRVGMKQQNLHMLEDLLMDVAHPDSPTYGQHWTPERVADFFAPSESTTFPQQGWIEVNVTVATAERLLDTEYHVYKHPSGAKQLGCHSYSVPEHISDHVEIIKPTVHFNHRVSEDPTRLRKRANPNHLGQPFSGQGPKTNGAKIDAALSLATCDQFITPDCLRALYNFHYTPVATAKNSYGIVEFTPQAFLAPDLDQFFTNFSSKQIGQRPTLVSIDGGKSPVYLCVVQTIAQNFNFNGESDLDLEYAMVLTNPQPITLLQTGDLVEGAGFDNWLDAVDASFCTFQGGDDPNQDGIYPDTLPGGFNQPESCGIAKPPFVVSVSYGQDEGTATHRYATRQCNEYGKLGLLGTTVLYSSGDNGVAGFGGVCQNSSGVDDDSPDAVRFNPGFPGSCSFVVSVGATQINSGATVNDPESACERVIFSGGGFSDIFPMPSYQKTAVTNFLKVHPPPYSAAQFNNSGKARGFPDLSANGANYVIAINGQFELVFGTSASSPVVGSMITMINDARIAKRKGPVGEFRDLFIELYEGFINPAIYSSKFAHAFNDITTGTNPGCATDGFTAVKGWDPVTGVGTPNFQKLLPLFLGLP</sequence>
<feature type="binding site" evidence="15">
    <location>
        <position position="619"/>
    </location>
    <ligand>
        <name>Ca(2+)</name>
        <dbReference type="ChEBI" id="CHEBI:29108"/>
    </ligand>
</feature>
<dbReference type="InterPro" id="IPR036852">
    <property type="entry name" value="Peptidase_S8/S53_dom_sf"/>
</dbReference>
<evidence type="ECO:0000313" key="19">
    <source>
        <dbReference type="EMBL" id="KAH8994045.1"/>
    </source>
</evidence>
<keyword evidence="13" id="KW-0865">Zymogen</keyword>
<keyword evidence="14" id="KW-0325">Glycoprotein</keyword>
<dbReference type="GO" id="GO:0006508">
    <property type="term" value="P:proteolysis"/>
    <property type="evidence" value="ECO:0007669"/>
    <property type="project" value="UniProtKB-KW"/>
</dbReference>
<evidence type="ECO:0000256" key="14">
    <source>
        <dbReference type="ARBA" id="ARBA00023180"/>
    </source>
</evidence>
<evidence type="ECO:0000256" key="7">
    <source>
        <dbReference type="ARBA" id="ARBA00022723"/>
    </source>
</evidence>
<dbReference type="PANTHER" id="PTHR14218:SF19">
    <property type="entry name" value="SERINE PROTEASE AORO, PUTATIVE (AFU_ORTHOLOGUE AFUA_6G10250)-RELATED"/>
    <property type="match status" value="1"/>
</dbReference>
<comment type="function">
    <text evidence="2">Secreted tripeptidyl-peptidase which degrades proteins at acidic pHs and is involved in virulence.</text>
</comment>
<dbReference type="GO" id="GO:0004252">
    <property type="term" value="F:serine-type endopeptidase activity"/>
    <property type="evidence" value="ECO:0007669"/>
    <property type="project" value="UniProtKB-UniRule"/>
</dbReference>
<evidence type="ECO:0000256" key="15">
    <source>
        <dbReference type="PROSITE-ProRule" id="PRU01032"/>
    </source>
</evidence>
<feature type="region of interest" description="Disordered" evidence="16">
    <location>
        <begin position="165"/>
        <end position="190"/>
    </location>
</feature>
<comment type="cofactor">
    <cofactor evidence="15">
        <name>Ca(2+)</name>
        <dbReference type="ChEBI" id="CHEBI:29108"/>
    </cofactor>
    <text evidence="15">Binds 1 Ca(2+) ion per subunit.</text>
</comment>
<feature type="binding site" evidence="15">
    <location>
        <position position="617"/>
    </location>
    <ligand>
        <name>Ca(2+)</name>
        <dbReference type="ChEBI" id="CHEBI:29108"/>
    </ligand>
</feature>
<evidence type="ECO:0000256" key="10">
    <source>
        <dbReference type="ARBA" id="ARBA00022825"/>
    </source>
</evidence>
<evidence type="ECO:0000256" key="13">
    <source>
        <dbReference type="ARBA" id="ARBA00023145"/>
    </source>
</evidence>
<dbReference type="FunFam" id="3.40.50.200:FF:000015">
    <property type="entry name" value="Tripeptidyl peptidase A"/>
    <property type="match status" value="1"/>
</dbReference>
<name>A0AAD4LMR5_9AGAM</name>
<keyword evidence="11 15" id="KW-0106">Calcium</keyword>
<dbReference type="PROSITE" id="PS51695">
    <property type="entry name" value="SEDOLISIN"/>
    <property type="match status" value="1"/>
</dbReference>
<comment type="catalytic activity">
    <reaction evidence="1">
        <text>Release of an N-terminal tripeptide from a polypeptide.</text>
        <dbReference type="EC" id="3.4.14.10"/>
    </reaction>
</comment>
<dbReference type="Pfam" id="PF00082">
    <property type="entry name" value="Peptidase_S8"/>
    <property type="match status" value="1"/>
</dbReference>
<evidence type="ECO:0000256" key="17">
    <source>
        <dbReference type="SAM" id="SignalP"/>
    </source>
</evidence>
<evidence type="ECO:0000256" key="9">
    <source>
        <dbReference type="ARBA" id="ARBA00022801"/>
    </source>
</evidence>
<evidence type="ECO:0000313" key="20">
    <source>
        <dbReference type="Proteomes" id="UP001201163"/>
    </source>
</evidence>
<dbReference type="AlphaFoldDB" id="A0AAD4LMR5"/>
<dbReference type="EC" id="3.4.14.10" evidence="4"/>
<dbReference type="Proteomes" id="UP001201163">
    <property type="component" value="Unassembled WGS sequence"/>
</dbReference>
<keyword evidence="9 15" id="KW-0378">Hydrolase</keyword>
<dbReference type="GO" id="GO:0005576">
    <property type="term" value="C:extracellular region"/>
    <property type="evidence" value="ECO:0007669"/>
    <property type="project" value="UniProtKB-SubCell"/>
</dbReference>
<proteinExistence type="predicted"/>
<evidence type="ECO:0000256" key="3">
    <source>
        <dbReference type="ARBA" id="ARBA00004239"/>
    </source>
</evidence>
<dbReference type="GO" id="GO:0046872">
    <property type="term" value="F:metal ion binding"/>
    <property type="evidence" value="ECO:0007669"/>
    <property type="project" value="UniProtKB-UniRule"/>
</dbReference>
<evidence type="ECO:0000256" key="2">
    <source>
        <dbReference type="ARBA" id="ARBA00002451"/>
    </source>
</evidence>
<dbReference type="CDD" id="cd04056">
    <property type="entry name" value="Peptidases_S53"/>
    <property type="match status" value="1"/>
</dbReference>
<dbReference type="SUPFAM" id="SSF52743">
    <property type="entry name" value="Subtilisin-like"/>
    <property type="match status" value="1"/>
</dbReference>
<dbReference type="PANTHER" id="PTHR14218">
    <property type="entry name" value="PROTEASE S8 TRIPEPTIDYL PEPTIDASE I CLN2"/>
    <property type="match status" value="1"/>
</dbReference>
<keyword evidence="7 15" id="KW-0479">Metal-binding</keyword>